<feature type="compositionally biased region" description="Polar residues" evidence="1">
    <location>
        <begin position="272"/>
        <end position="285"/>
    </location>
</feature>
<dbReference type="GO" id="GO:0004674">
    <property type="term" value="F:protein serine/threonine kinase activity"/>
    <property type="evidence" value="ECO:0007669"/>
    <property type="project" value="TreeGrafter"/>
</dbReference>
<keyword evidence="4" id="KW-0808">Transferase</keyword>
<feature type="domain" description="Protein kinase" evidence="2">
    <location>
        <begin position="489"/>
        <end position="763"/>
    </location>
</feature>
<dbReference type="Gene3D" id="1.25.40.90">
    <property type="match status" value="1"/>
</dbReference>
<accession>A0AAD7BCM7</accession>
<dbReference type="Pfam" id="PF07714">
    <property type="entry name" value="PK_Tyr_Ser-Thr"/>
    <property type="match status" value="1"/>
</dbReference>
<protein>
    <submittedName>
        <fullName evidence="4">Kinase-like domain-containing protein</fullName>
    </submittedName>
</protein>
<dbReference type="GO" id="GO:0035091">
    <property type="term" value="F:phosphatidylinositol binding"/>
    <property type="evidence" value="ECO:0007669"/>
    <property type="project" value="InterPro"/>
</dbReference>
<sequence length="1060" mass="118129">MIQLLTTEGSADRSSILEVCDRVSKEETARQAIRTLMQEFQQGTTAAQLSAASLWGILLHNSSTVFISQSGAPDFLETLEALVLSPQTTEAVRARVLQVLGDTVYRNPTRDVFHRLWVRLKPSDQPEKGSPYSDCDDILRPSASHPSAGTSTNHSSAQQSILDRASSPVDTHLDLRFPPTWEPPPTYESSFIHSTNAEASSTHDFSSVSDSEDCPMEHPMTALTPLRSDQSHIHGSRNRQQPLPFPPMSPPLPLVPRPTFRQRQQTNLEGSLNAQLHEYSNSPTSGDAPMRTRSRSSPAQRRLPLAPGGSRSNTTMLPEASHKFSGATMALEEDKTLIYHRTFNYLQSVAFARSNLDAMSRLENLGRTERPNTLDSAVNVLKYRGILMEISTSLEVTNDPDLEAICNEDQVIVVDILLSILSSVTDQHATLLALDGQSALSILDIMQDTLDKCLLIDEHVKLKAQKTIEKLVRSSHRFPSSLFISGVTQREHMDTCFGGFGDVYKAMYQGSAVALKLLRGIQSSKQQHVLRQFRREALVWKRLCHPNIVPLLGIDKETFDPFPCMVSPWMPNGTVIEYLSKFQHSQRQKIVDQLIPEIAQGLAFLHEQNVVHGDLRGSNILVNGAGHACLTDFGLSVITDMTASSQTNHGHGSVRWMAPEVFQPPEDYDLETTARRSPSDVYAFGCVCLELHTGLPPFHGTIVNNNTVILRVMLGSRPSRPPGNLISDQLWETMTRCWSAEIAQRPSIIDILLGLGSLPSSLIIQRVTQREDNSSSGPYSDVYKAVHQGKSVALRRMRMTEHFHVRSKFCREAIEWKRLRHDYIVPLLGIDAESFTTSLCMVSPWMQHGTVIHYLSTITESHQWQSTVNNFISEIAQGLSFLHVHNIVHGDLRGCNVLVTDSGHACLTDFGLAGLLDTTTSTLESFQWTAPEVLQPEAHGLEKSVRGTPSDIYALGCVCLELHTGKPPFHGVPLSHATLIMQITVGLRPPRPPGHIISDQLWNIIQKCWLKKFSQRLSIQDVIQELILIQDFNEMHFRHPVALARRHGMLVNTGSIQVWD</sequence>
<feature type="compositionally biased region" description="Polar residues" evidence="1">
    <location>
        <begin position="144"/>
        <end position="161"/>
    </location>
</feature>
<dbReference type="SUPFAM" id="SSF48464">
    <property type="entry name" value="ENTH/VHS domain"/>
    <property type="match status" value="1"/>
</dbReference>
<organism evidence="4 5">
    <name type="scientific">Roridomyces roridus</name>
    <dbReference type="NCBI Taxonomy" id="1738132"/>
    <lineage>
        <taxon>Eukaryota</taxon>
        <taxon>Fungi</taxon>
        <taxon>Dikarya</taxon>
        <taxon>Basidiomycota</taxon>
        <taxon>Agaricomycotina</taxon>
        <taxon>Agaricomycetes</taxon>
        <taxon>Agaricomycetidae</taxon>
        <taxon>Agaricales</taxon>
        <taxon>Marasmiineae</taxon>
        <taxon>Mycenaceae</taxon>
        <taxon>Roridomyces</taxon>
    </lineage>
</organism>
<name>A0AAD7BCM7_9AGAR</name>
<feature type="domain" description="VHS" evidence="3">
    <location>
        <begin position="12"/>
        <end position="100"/>
    </location>
</feature>
<dbReference type="GO" id="GO:0043130">
    <property type="term" value="F:ubiquitin binding"/>
    <property type="evidence" value="ECO:0007669"/>
    <property type="project" value="InterPro"/>
</dbReference>
<dbReference type="GO" id="GO:0007034">
    <property type="term" value="P:vacuolar transport"/>
    <property type="evidence" value="ECO:0007669"/>
    <property type="project" value="UniProtKB-ARBA"/>
</dbReference>
<dbReference type="SUPFAM" id="SSF56112">
    <property type="entry name" value="Protein kinase-like (PK-like)"/>
    <property type="match status" value="2"/>
</dbReference>
<dbReference type="EMBL" id="JARKIF010000021">
    <property type="protein sequence ID" value="KAJ7617184.1"/>
    <property type="molecule type" value="Genomic_DNA"/>
</dbReference>
<dbReference type="Pfam" id="PF00069">
    <property type="entry name" value="Pkinase"/>
    <property type="match status" value="1"/>
</dbReference>
<comment type="caution">
    <text evidence="4">The sequence shown here is derived from an EMBL/GenBank/DDBJ whole genome shotgun (WGS) entry which is preliminary data.</text>
</comment>
<dbReference type="InterPro" id="IPR002014">
    <property type="entry name" value="VHS_dom"/>
</dbReference>
<dbReference type="InterPro" id="IPR000719">
    <property type="entry name" value="Prot_kinase_dom"/>
</dbReference>
<dbReference type="PROSITE" id="PS50011">
    <property type="entry name" value="PROTEIN_KINASE_DOM"/>
    <property type="match status" value="2"/>
</dbReference>
<proteinExistence type="predicted"/>
<feature type="region of interest" description="Disordered" evidence="1">
    <location>
        <begin position="123"/>
        <end position="162"/>
    </location>
</feature>
<feature type="compositionally biased region" description="Pro residues" evidence="1">
    <location>
        <begin position="243"/>
        <end position="256"/>
    </location>
</feature>
<reference evidence="4" key="1">
    <citation type="submission" date="2023-03" db="EMBL/GenBank/DDBJ databases">
        <title>Massive genome expansion in bonnet fungi (Mycena s.s.) driven by repeated elements and novel gene families across ecological guilds.</title>
        <authorList>
            <consortium name="Lawrence Berkeley National Laboratory"/>
            <person name="Harder C.B."/>
            <person name="Miyauchi S."/>
            <person name="Viragh M."/>
            <person name="Kuo A."/>
            <person name="Thoen E."/>
            <person name="Andreopoulos B."/>
            <person name="Lu D."/>
            <person name="Skrede I."/>
            <person name="Drula E."/>
            <person name="Henrissat B."/>
            <person name="Morin E."/>
            <person name="Kohler A."/>
            <person name="Barry K."/>
            <person name="LaButti K."/>
            <person name="Morin E."/>
            <person name="Salamov A."/>
            <person name="Lipzen A."/>
            <person name="Mereny Z."/>
            <person name="Hegedus B."/>
            <person name="Baldrian P."/>
            <person name="Stursova M."/>
            <person name="Weitz H."/>
            <person name="Taylor A."/>
            <person name="Grigoriev I.V."/>
            <person name="Nagy L.G."/>
            <person name="Martin F."/>
            <person name="Kauserud H."/>
        </authorList>
    </citation>
    <scope>NUCLEOTIDE SEQUENCE</scope>
    <source>
        <strain evidence="4">9284</strain>
    </source>
</reference>
<dbReference type="PROSITE" id="PS50179">
    <property type="entry name" value="VHS"/>
    <property type="match status" value="1"/>
</dbReference>
<evidence type="ECO:0000259" key="3">
    <source>
        <dbReference type="PROSITE" id="PS50179"/>
    </source>
</evidence>
<dbReference type="GO" id="GO:0016192">
    <property type="term" value="P:vesicle-mediated transport"/>
    <property type="evidence" value="ECO:0007669"/>
    <property type="project" value="UniProtKB-ARBA"/>
</dbReference>
<dbReference type="AlphaFoldDB" id="A0AAD7BCM7"/>
<keyword evidence="4" id="KW-0418">Kinase</keyword>
<dbReference type="Pfam" id="PF00790">
    <property type="entry name" value="VHS"/>
    <property type="match status" value="1"/>
</dbReference>
<evidence type="ECO:0000259" key="2">
    <source>
        <dbReference type="PROSITE" id="PS50011"/>
    </source>
</evidence>
<dbReference type="PANTHER" id="PTHR44329">
    <property type="entry name" value="SERINE/THREONINE-PROTEIN KINASE TNNI3K-RELATED"/>
    <property type="match status" value="1"/>
</dbReference>
<evidence type="ECO:0000313" key="5">
    <source>
        <dbReference type="Proteomes" id="UP001221142"/>
    </source>
</evidence>
<dbReference type="InterPro" id="IPR008942">
    <property type="entry name" value="ENTH_VHS"/>
</dbReference>
<feature type="domain" description="Protein kinase" evidence="2">
    <location>
        <begin position="768"/>
        <end position="1028"/>
    </location>
</feature>
<gene>
    <name evidence="4" type="ORF">FB45DRAFT_841002</name>
</gene>
<evidence type="ECO:0000313" key="4">
    <source>
        <dbReference type="EMBL" id="KAJ7617184.1"/>
    </source>
</evidence>
<dbReference type="PROSITE" id="PS00109">
    <property type="entry name" value="PROTEIN_KINASE_TYR"/>
    <property type="match status" value="2"/>
</dbReference>
<keyword evidence="5" id="KW-1185">Reference proteome</keyword>
<evidence type="ECO:0000256" key="1">
    <source>
        <dbReference type="SAM" id="MobiDB-lite"/>
    </source>
</evidence>
<dbReference type="GO" id="GO:0005524">
    <property type="term" value="F:ATP binding"/>
    <property type="evidence" value="ECO:0007669"/>
    <property type="project" value="InterPro"/>
</dbReference>
<feature type="region of interest" description="Disordered" evidence="1">
    <location>
        <begin position="272"/>
        <end position="319"/>
    </location>
</feature>
<feature type="region of interest" description="Disordered" evidence="1">
    <location>
        <begin position="202"/>
        <end position="258"/>
    </location>
</feature>
<dbReference type="PANTHER" id="PTHR44329:SF140">
    <property type="entry name" value="INACTIVE PROTEIN TYROSINE KINASE PTKL"/>
    <property type="match status" value="1"/>
</dbReference>
<dbReference type="InterPro" id="IPR001245">
    <property type="entry name" value="Ser-Thr/Tyr_kinase_cat_dom"/>
</dbReference>
<dbReference type="InterPro" id="IPR051681">
    <property type="entry name" value="Ser/Thr_Kinases-Pseudokinases"/>
</dbReference>
<dbReference type="InterPro" id="IPR008266">
    <property type="entry name" value="Tyr_kinase_AS"/>
</dbReference>
<dbReference type="Gene3D" id="1.10.510.10">
    <property type="entry name" value="Transferase(Phosphotransferase) domain 1"/>
    <property type="match status" value="2"/>
</dbReference>
<dbReference type="Proteomes" id="UP001221142">
    <property type="component" value="Unassembled WGS sequence"/>
</dbReference>
<dbReference type="InterPro" id="IPR011009">
    <property type="entry name" value="Kinase-like_dom_sf"/>
</dbReference>